<evidence type="ECO:0000256" key="1">
    <source>
        <dbReference type="ARBA" id="ARBA00004141"/>
    </source>
</evidence>
<evidence type="ECO:0000256" key="8">
    <source>
        <dbReference type="SAM" id="Phobius"/>
    </source>
</evidence>
<gene>
    <name evidence="9" type="ORF">F0L46_18545</name>
</gene>
<dbReference type="GO" id="GO:0016020">
    <property type="term" value="C:membrane"/>
    <property type="evidence" value="ECO:0007669"/>
    <property type="project" value="UniProtKB-SubCell"/>
</dbReference>
<keyword evidence="4 8" id="KW-1133">Transmembrane helix</keyword>
<accession>A0A5B2V9V8</accession>
<evidence type="ECO:0000256" key="3">
    <source>
        <dbReference type="ARBA" id="ARBA00022801"/>
    </source>
</evidence>
<evidence type="ECO:0000256" key="2">
    <source>
        <dbReference type="ARBA" id="ARBA00022692"/>
    </source>
</evidence>
<feature type="transmembrane region" description="Helical" evidence="8">
    <location>
        <begin position="76"/>
        <end position="93"/>
    </location>
</feature>
<feature type="transmembrane region" description="Helical" evidence="8">
    <location>
        <begin position="23"/>
        <end position="41"/>
    </location>
</feature>
<protein>
    <submittedName>
        <fullName evidence="9">Ceramidase</fullName>
    </submittedName>
</protein>
<reference evidence="9 10" key="2">
    <citation type="submission" date="2019-09" db="EMBL/GenBank/DDBJ databases">
        <authorList>
            <person name="Jin C."/>
        </authorList>
    </citation>
    <scope>NUCLEOTIDE SEQUENCE [LARGE SCALE GENOMIC DNA]</scope>
    <source>
        <strain evidence="9 10">BN140002</strain>
    </source>
</reference>
<reference evidence="9 10" key="1">
    <citation type="submission" date="2019-09" db="EMBL/GenBank/DDBJ databases">
        <title>Salinarimonas rosea gen. nov., sp. nov., a new member of the a-2 subgroup of the Proteobacteria.</title>
        <authorList>
            <person name="Liu J."/>
        </authorList>
    </citation>
    <scope>NUCLEOTIDE SEQUENCE [LARGE SCALE GENOMIC DNA]</scope>
    <source>
        <strain evidence="9 10">BN140002</strain>
    </source>
</reference>
<dbReference type="GO" id="GO:0046872">
    <property type="term" value="F:metal ion binding"/>
    <property type="evidence" value="ECO:0007669"/>
    <property type="project" value="UniProtKB-KW"/>
</dbReference>
<feature type="transmembrane region" description="Helical" evidence="8">
    <location>
        <begin position="142"/>
        <end position="160"/>
    </location>
</feature>
<dbReference type="Pfam" id="PF05875">
    <property type="entry name" value="Ceramidase"/>
    <property type="match status" value="1"/>
</dbReference>
<evidence type="ECO:0000256" key="7">
    <source>
        <dbReference type="PIRSR" id="PIRSR608901-2"/>
    </source>
</evidence>
<keyword evidence="5 8" id="KW-0472">Membrane</keyword>
<dbReference type="AlphaFoldDB" id="A0A5B2V9V8"/>
<comment type="subcellular location">
    <subcellularLocation>
        <location evidence="1">Membrane</location>
        <topology evidence="1">Multi-pass membrane protein</topology>
    </subcellularLocation>
</comment>
<feature type="binding site" evidence="7">
    <location>
        <position position="70"/>
    </location>
    <ligand>
        <name>Zn(2+)</name>
        <dbReference type="ChEBI" id="CHEBI:29105"/>
        <note>catalytic</note>
    </ligand>
</feature>
<dbReference type="Proteomes" id="UP000323142">
    <property type="component" value="Unassembled WGS sequence"/>
</dbReference>
<feature type="transmembrane region" description="Helical" evidence="8">
    <location>
        <begin position="199"/>
        <end position="221"/>
    </location>
</feature>
<organism evidence="9 10">
    <name type="scientific">Salinarimonas soli</name>
    <dbReference type="NCBI Taxonomy" id="1638099"/>
    <lineage>
        <taxon>Bacteria</taxon>
        <taxon>Pseudomonadati</taxon>
        <taxon>Pseudomonadota</taxon>
        <taxon>Alphaproteobacteria</taxon>
        <taxon>Hyphomicrobiales</taxon>
        <taxon>Salinarimonadaceae</taxon>
        <taxon>Salinarimonas</taxon>
    </lineage>
</organism>
<keyword evidence="2 8" id="KW-0812">Transmembrane</keyword>
<comment type="caution">
    <text evidence="9">The sequence shown here is derived from an EMBL/GenBank/DDBJ whole genome shotgun (WGS) entry which is preliminary data.</text>
</comment>
<dbReference type="EMBL" id="VUOA01000034">
    <property type="protein sequence ID" value="KAA2235508.1"/>
    <property type="molecule type" value="Genomic_DNA"/>
</dbReference>
<feature type="transmembrane region" description="Helical" evidence="8">
    <location>
        <begin position="172"/>
        <end position="193"/>
    </location>
</feature>
<dbReference type="OrthoDB" id="277121at2"/>
<keyword evidence="7" id="KW-0862">Zinc</keyword>
<name>A0A5B2V9V8_9HYPH</name>
<dbReference type="InterPro" id="IPR008901">
    <property type="entry name" value="ACER"/>
</dbReference>
<dbReference type="GO" id="GO:0016811">
    <property type="term" value="F:hydrolase activity, acting on carbon-nitrogen (but not peptide) bonds, in linear amides"/>
    <property type="evidence" value="ECO:0007669"/>
    <property type="project" value="InterPro"/>
</dbReference>
<feature type="transmembrane region" description="Helical" evidence="8">
    <location>
        <begin position="100"/>
        <end position="122"/>
    </location>
</feature>
<dbReference type="GO" id="GO:0006672">
    <property type="term" value="P:ceramide metabolic process"/>
    <property type="evidence" value="ECO:0007669"/>
    <property type="project" value="InterPro"/>
</dbReference>
<feature type="binding site" evidence="6">
    <location>
        <position position="21"/>
    </location>
    <ligand>
        <name>Ca(2+)</name>
        <dbReference type="ChEBI" id="CHEBI:29108"/>
    </ligand>
</feature>
<keyword evidence="10" id="KW-1185">Reference proteome</keyword>
<keyword evidence="6" id="KW-0106">Calcium</keyword>
<feature type="transmembrane region" description="Helical" evidence="8">
    <location>
        <begin position="53"/>
        <end position="70"/>
    </location>
</feature>
<evidence type="ECO:0000256" key="5">
    <source>
        <dbReference type="ARBA" id="ARBA00023136"/>
    </source>
</evidence>
<sequence length="243" mass="25854">MSWFAPIDLYCERTSAGFWAEPVNAFSNAAFLIAASAAYLLWRRGGGRDGPALALICIVAVVGIGSFLFHTFANRWSLLADVLPITVFIYGYFVLAMRRFVGLGVPAALAITGAFLAFNVPFETLWRLALGPGAPTLNGSVGYLPPAAALVAVGAFLSWRAPRATFPGLDRLAARSLFGAAAVFALSLTFRTLDHAACATIPIGTHFAWHGLNGLVLYLLVRGAIRHGTLRAPPLSHGERGRG</sequence>
<proteinExistence type="predicted"/>
<comment type="cofactor">
    <cofactor evidence="7">
        <name>Zn(2+)</name>
        <dbReference type="ChEBI" id="CHEBI:29105"/>
    </cofactor>
</comment>
<evidence type="ECO:0000313" key="10">
    <source>
        <dbReference type="Proteomes" id="UP000323142"/>
    </source>
</evidence>
<evidence type="ECO:0000313" key="9">
    <source>
        <dbReference type="EMBL" id="KAA2235508.1"/>
    </source>
</evidence>
<dbReference type="RefSeq" id="WP_149820310.1">
    <property type="nucleotide sequence ID" value="NZ_VUOA01000034.1"/>
</dbReference>
<evidence type="ECO:0000256" key="6">
    <source>
        <dbReference type="PIRSR" id="PIRSR608901-1"/>
    </source>
</evidence>
<keyword evidence="3" id="KW-0378">Hydrolase</keyword>
<keyword evidence="6" id="KW-0479">Metal-binding</keyword>
<evidence type="ECO:0000256" key="4">
    <source>
        <dbReference type="ARBA" id="ARBA00022989"/>
    </source>
</evidence>